<evidence type="ECO:0000313" key="4">
    <source>
        <dbReference type="EMBL" id="CAC36556.1"/>
    </source>
</evidence>
<dbReference type="InterPro" id="IPR052016">
    <property type="entry name" value="Bact_Sigma-Reg"/>
</dbReference>
<dbReference type="STRING" id="100226.gene:17765540"/>
<evidence type="ECO:0000256" key="1">
    <source>
        <dbReference type="ARBA" id="ARBA00022801"/>
    </source>
</evidence>
<evidence type="ECO:0000259" key="3">
    <source>
        <dbReference type="Pfam" id="PF07228"/>
    </source>
</evidence>
<reference evidence="5" key="2">
    <citation type="submission" date="2001-02" db="EMBL/GenBank/DDBJ databases">
        <authorList>
            <person name="Bentley S.D."/>
            <person name="Parkhill J."/>
            <person name="Barrell B.G."/>
            <person name="Rajandream M.A."/>
        </authorList>
    </citation>
    <scope>NUCLEOTIDE SEQUENCE</scope>
    <source>
        <strain evidence="5">A3</strain>
        <plasmid evidence="6">SCP1</plasmid>
    </source>
</reference>
<dbReference type="Proteomes" id="UP000001973">
    <property type="component" value="Plasmid SCP1"/>
</dbReference>
<dbReference type="OrthoDB" id="311904at2"/>
<reference evidence="6" key="3">
    <citation type="journal article" date="2002" name="Nature">
        <title>Complete genome sequence of the model actinomycete Streptomyces coelicolor A3(2).</title>
        <authorList>
            <person name="Bentley S.D."/>
            <person name="Chater K.F."/>
            <person name="Cerdeno-Tarraga A.M."/>
            <person name="Challis G.L."/>
            <person name="Thomson N.R."/>
            <person name="James K.D."/>
            <person name="Harris D.E."/>
            <person name="Quail M.A."/>
            <person name="Kieser H."/>
            <person name="Harper D."/>
            <person name="Bateman A."/>
            <person name="Brown S."/>
            <person name="Chandra G."/>
            <person name="Chen C.W."/>
            <person name="Collins M."/>
            <person name="Cronin A."/>
            <person name="Fraser A."/>
            <person name="Goble A."/>
            <person name="Hidalgo J."/>
            <person name="Hornsby T."/>
            <person name="Howarth S."/>
            <person name="Huang C.H."/>
            <person name="Kieser T."/>
            <person name="Larke L."/>
            <person name="Murphy L."/>
            <person name="Oliver K."/>
            <person name="O'Neil S."/>
            <person name="Rabbinowitsch E."/>
            <person name="Rajandream M.A."/>
            <person name="Rutherford K."/>
            <person name="Rutter S."/>
            <person name="Seeger K."/>
            <person name="Saunders D."/>
            <person name="Sharp S."/>
            <person name="Squares R."/>
            <person name="Squares S."/>
            <person name="Taylor K."/>
            <person name="Warren T."/>
            <person name="Wietzorrek A."/>
            <person name="Woodward J."/>
            <person name="Barrell B.G."/>
            <person name="Parkhill J."/>
            <person name="Hopwood D.A."/>
        </authorList>
    </citation>
    <scope>NUCLEOTIDE SEQUENCE [LARGE SCALE GENOMIC DNA]</scope>
    <source>
        <strain evidence="6">ATCC BAA-471 / A3(2) / M145</strain>
        <plasmid evidence="6">SCP1</plasmid>
    </source>
</reference>
<dbReference type="HOGENOM" id="CLU_891138_0_0_11"/>
<evidence type="ECO:0000313" key="6">
    <source>
        <dbReference type="Proteomes" id="UP000001973"/>
    </source>
</evidence>
<keyword evidence="6" id="KW-1185">Reference proteome</keyword>
<protein>
    <submittedName>
        <fullName evidence="5">Conserved integral membrane protein</fullName>
    </submittedName>
</protein>
<dbReference type="PANTHER" id="PTHR43156:SF2">
    <property type="entry name" value="STAGE II SPORULATION PROTEIN E"/>
    <property type="match status" value="1"/>
</dbReference>
<evidence type="ECO:0000256" key="2">
    <source>
        <dbReference type="SAM" id="Phobius"/>
    </source>
</evidence>
<dbReference type="GO" id="GO:0016791">
    <property type="term" value="F:phosphatase activity"/>
    <property type="evidence" value="ECO:0000318"/>
    <property type="project" value="GO_Central"/>
</dbReference>
<dbReference type="RefSeq" id="WP_011039336.1">
    <property type="nucleotide sequence ID" value="NC_003903.1"/>
</dbReference>
<reference evidence="5" key="6">
    <citation type="submission" date="2015-02" db="EMBL/GenBank/DDBJ databases">
        <title>.</title>
        <authorList>
            <person name="Brown S.P."/>
            <person name="Murphy L.D."/>
            <person name="Harris D."/>
        </authorList>
    </citation>
    <scope>NUCLEOTIDE SEQUENCE</scope>
    <source>
        <strain evidence="5">A3</strain>
        <plasmid evidence="6">SCP1</plasmid>
    </source>
</reference>
<keyword evidence="2" id="KW-0812">Transmembrane</keyword>
<reference evidence="5" key="4">
    <citation type="journal article" date="2008" name="Proc. Natl. Acad. Sci. U.S.A.">
        <title>2-Alkyl-4-hydroxymethylfuran-3-carboxylic acids, antibiotic production inducers discovered by Streptomyces coelicolor genome mining.</title>
        <authorList>
            <person name="Corre C."/>
            <person name="Song L."/>
            <person name="O'Rourke S."/>
            <person name="Chater K.F."/>
            <person name="Challis G.L."/>
        </authorList>
    </citation>
    <scope>NUCLEOTIDE SEQUENCE</scope>
    <source>
        <strain evidence="5">A3</strain>
        <plasmid evidence="6">SCP1</plasmid>
    </source>
</reference>
<organism evidence="5 6">
    <name type="scientific">Streptomyces coelicolor (strain ATCC BAA-471 / A3(2) / M145)</name>
    <dbReference type="NCBI Taxonomy" id="100226"/>
    <lineage>
        <taxon>Bacteria</taxon>
        <taxon>Bacillati</taxon>
        <taxon>Actinomycetota</taxon>
        <taxon>Actinomycetes</taxon>
        <taxon>Kitasatosporales</taxon>
        <taxon>Streptomycetaceae</taxon>
        <taxon>Streptomyces</taxon>
        <taxon>Streptomyces albidoflavus group</taxon>
    </lineage>
</organism>
<dbReference type="InterPro" id="IPR024078">
    <property type="entry name" value="LmbE-like_dom_sf"/>
</dbReference>
<feature type="transmembrane region" description="Helical" evidence="2">
    <location>
        <begin position="20"/>
        <end position="49"/>
    </location>
</feature>
<reference evidence="5" key="1">
    <citation type="journal article" date="1998" name="J. Bacteriol.">
        <title>Cloning and physical mapping of the EcoRI fragments of the giant linear plasmid SCP1.</title>
        <authorList>
            <person name="Redenbach M."/>
            <person name="Ikeda K."/>
            <person name="Yamasaki M."/>
            <person name="Kinashi H."/>
        </authorList>
    </citation>
    <scope>NUCLEOTIDE SEQUENCE</scope>
    <source>
        <strain evidence="5">A3</strain>
        <plasmid evidence="6">SCP1</plasmid>
    </source>
</reference>
<dbReference type="PANTHER" id="PTHR43156">
    <property type="entry name" value="STAGE II SPORULATION PROTEIN E-RELATED"/>
    <property type="match status" value="1"/>
</dbReference>
<name>Q99QI4_STRCO</name>
<dbReference type="KEGG" id="sco:SCP1.320c"/>
<sequence>MSLGLGEPDQPSRVSRAMVAIPIAWIIVVSVTEILTPSHIHLGPLLVAAPAVTPSFAGPRTVGLVATLAVIAQTVIGVLRDPDELLSANREAQILALIVVGICLVLFCVERERRAKEMEQVRYVSEAAQQVVLPPLPKRLGPLRTAVMYLAAEAEARIGGDLYAAARTTSGTRVIVGDVRGKGMTAVSDAALLLGAFRVAAHRHAPLEELVAYLDRSVRWDVVEPEGDESLSAGGVLARHAAAGARTAVVTATWAPDTLRAAELAEALRILGAGKPRLLGYADARVPQSAPGCPRFCDAPLDEAVQRLVAHP</sequence>
<geneLocation type="plasmid" evidence="6">
    <name>SCP1</name>
</geneLocation>
<dbReference type="EMBL" id="AL589148">
    <property type="protein sequence ID" value="CAC36845.1"/>
    <property type="molecule type" value="Genomic_DNA"/>
</dbReference>
<dbReference type="KEGG" id="sco:SCP1.34"/>
<dbReference type="Gene3D" id="3.60.40.10">
    <property type="entry name" value="PPM-type phosphatase domain"/>
    <property type="match status" value="1"/>
</dbReference>
<gene>
    <name evidence="5" type="ordered locus">SCP1.320c</name>
    <name evidence="4" type="ordered locus">SCP1.34</name>
</gene>
<feature type="transmembrane region" description="Helical" evidence="2">
    <location>
        <begin position="92"/>
        <end position="109"/>
    </location>
</feature>
<feature type="transmembrane region" description="Helical" evidence="2">
    <location>
        <begin position="61"/>
        <end position="80"/>
    </location>
</feature>
<keyword evidence="2" id="KW-0472">Membrane</keyword>
<feature type="domain" description="PPM-type phosphatase" evidence="3">
    <location>
        <begin position="171"/>
        <end position="252"/>
    </location>
</feature>
<keyword evidence="1" id="KW-0378">Hydrolase</keyword>
<dbReference type="InterPro" id="IPR036457">
    <property type="entry name" value="PPM-type-like_dom_sf"/>
</dbReference>
<dbReference type="InterPro" id="IPR001932">
    <property type="entry name" value="PPM-type_phosphatase-like_dom"/>
</dbReference>
<accession>Q99QI4</accession>
<dbReference type="EMBL" id="AL589148">
    <property type="protein sequence ID" value="CAC36556.1"/>
    <property type="molecule type" value="Genomic_DNA"/>
</dbReference>
<dbReference type="Pfam" id="PF07228">
    <property type="entry name" value="SpoIIE"/>
    <property type="match status" value="1"/>
</dbReference>
<dbReference type="SUPFAM" id="SSF102588">
    <property type="entry name" value="LmbE-like"/>
    <property type="match status" value="1"/>
</dbReference>
<keyword evidence="2" id="KW-1133">Transmembrane helix</keyword>
<reference evidence="5" key="5">
    <citation type="journal article" date="2009" name="Mol. Microbiol.">
        <title>Extracellular signalling, translational control, two repressors and an activator all contribute to the regulation of methylenomycin production in Streptomyces coelicolor.</title>
        <authorList>
            <person name="O'Rourke S."/>
            <person name="Wietzorrek A."/>
            <person name="Fowler K."/>
            <person name="Corre C."/>
            <person name="Challis G.L."/>
            <person name="Chater K.F."/>
        </authorList>
    </citation>
    <scope>NUCLEOTIDE SEQUENCE</scope>
    <source>
        <strain evidence="5">A3</strain>
        <plasmid evidence="6">SCP1</plasmid>
    </source>
</reference>
<dbReference type="PATRIC" id="fig|100226.15.peg.7980"/>
<proteinExistence type="predicted"/>
<evidence type="ECO:0000313" key="5">
    <source>
        <dbReference type="EMBL" id="CAC36845.1"/>
    </source>
</evidence>
<dbReference type="AlphaFoldDB" id="Q99QI4"/>